<dbReference type="PROSITE" id="PS00666">
    <property type="entry name" value="DHDPS_2"/>
    <property type="match status" value="1"/>
</dbReference>
<dbReference type="GO" id="GO:0005829">
    <property type="term" value="C:cytosol"/>
    <property type="evidence" value="ECO:0007669"/>
    <property type="project" value="TreeGrafter"/>
</dbReference>
<dbReference type="PANTHER" id="PTHR12128">
    <property type="entry name" value="DIHYDRODIPICOLINATE SYNTHASE"/>
    <property type="match status" value="1"/>
</dbReference>
<comment type="similarity">
    <text evidence="3 12 13">Belongs to the DapA family.</text>
</comment>
<comment type="caution">
    <text evidence="16">The sequence shown here is derived from an EMBL/GenBank/DDBJ whole genome shotgun (WGS) entry which is preliminary data.</text>
</comment>
<evidence type="ECO:0000256" key="15">
    <source>
        <dbReference type="PIRSR" id="PIRSR001365-2"/>
    </source>
</evidence>
<keyword evidence="7 12" id="KW-0220">Diaminopimelate biosynthesis</keyword>
<keyword evidence="6 12" id="KW-0028">Amino-acid biosynthesis</keyword>
<dbReference type="InterPro" id="IPR013785">
    <property type="entry name" value="Aldolase_TIM"/>
</dbReference>
<dbReference type="PANTHER" id="PTHR12128:SF66">
    <property type="entry name" value="4-HYDROXY-2-OXOGLUTARATE ALDOLASE, MITOCHONDRIAL"/>
    <property type="match status" value="1"/>
</dbReference>
<dbReference type="HAMAP" id="MF_00418">
    <property type="entry name" value="DapA"/>
    <property type="match status" value="1"/>
</dbReference>
<feature type="active site" description="Proton donor/acceptor" evidence="12 14">
    <location>
        <position position="133"/>
    </location>
</feature>
<keyword evidence="10 12" id="KW-0704">Schiff base</keyword>
<sequence>MELSGCYTAIVTPFRDGRVDYKALGELVCRQLAAGVTGLVPVGTTGESPTLSVKEHNEVIEFVTREAAGRCQIIAGTGGNSTSEAIELSKFAASIGVTATLQVTPYYNKPTPEGLYRHFSAVAEASGIPAVLYNVPGRSGREIPVETIARLASHPLMAAVKEAGGSVDRVSQICNVCDITVLSGDDSLTLPMMAVGASGVISVASNIFPADIVELTKLALAGDFAGALAVHRRLYSLFTDLFIESNPIPVKAAMADMGLIAEEYRLPLCEMAPANRQRLRATIAKLGGH</sequence>
<proteinExistence type="inferred from homology"/>
<evidence type="ECO:0000256" key="1">
    <source>
        <dbReference type="ARBA" id="ARBA00003294"/>
    </source>
</evidence>
<accession>A0AAE3VGU0</accession>
<comment type="pathway">
    <text evidence="2 12">Amino-acid biosynthesis; L-lysine biosynthesis via DAP pathway; (S)-tetrahydrodipicolinate from L-aspartate: step 3/4.</text>
</comment>
<evidence type="ECO:0000256" key="13">
    <source>
        <dbReference type="PIRNR" id="PIRNR001365"/>
    </source>
</evidence>
<dbReference type="Proteomes" id="UP001238163">
    <property type="component" value="Unassembled WGS sequence"/>
</dbReference>
<evidence type="ECO:0000256" key="14">
    <source>
        <dbReference type="PIRSR" id="PIRSR001365-1"/>
    </source>
</evidence>
<dbReference type="InterPro" id="IPR002220">
    <property type="entry name" value="DapA-like"/>
</dbReference>
<keyword evidence="9 12" id="KW-0456">Lyase</keyword>
<name>A0AAE3VGU0_9BACT</name>
<dbReference type="GO" id="GO:0009089">
    <property type="term" value="P:lysine biosynthetic process via diaminopimelate"/>
    <property type="evidence" value="ECO:0007669"/>
    <property type="project" value="UniProtKB-UniRule"/>
</dbReference>
<dbReference type="EC" id="4.3.3.7" evidence="4 12"/>
<feature type="site" description="Part of a proton relay during catalysis" evidence="12">
    <location>
        <position position="44"/>
    </location>
</feature>
<dbReference type="PROSITE" id="PS00665">
    <property type="entry name" value="DHDPS_1"/>
    <property type="match status" value="1"/>
</dbReference>
<comment type="caution">
    <text evidence="12">Was originally thought to be a dihydrodipicolinate synthase (DHDPS), catalyzing the condensation of (S)-aspartate-beta-semialdehyde [(S)-ASA] and pyruvate to dihydrodipicolinate (DHDP). However, it was shown in E.coli that the product of the enzymatic reaction is not dihydrodipicolinate but in fact (4S)-4-hydroxy-2,3,4,5-tetrahydro-(2S)-dipicolinic acid (HTPA), and that the consecutive dehydration reaction leading to DHDP is not spontaneous but catalyzed by DapB.</text>
</comment>
<dbReference type="SMART" id="SM01130">
    <property type="entry name" value="DHDPS"/>
    <property type="match status" value="1"/>
</dbReference>
<evidence type="ECO:0000256" key="7">
    <source>
        <dbReference type="ARBA" id="ARBA00022915"/>
    </source>
</evidence>
<evidence type="ECO:0000256" key="11">
    <source>
        <dbReference type="ARBA" id="ARBA00047836"/>
    </source>
</evidence>
<feature type="active site" description="Schiff-base intermediate with substrate" evidence="12 14">
    <location>
        <position position="161"/>
    </location>
</feature>
<evidence type="ECO:0000256" key="2">
    <source>
        <dbReference type="ARBA" id="ARBA00005120"/>
    </source>
</evidence>
<evidence type="ECO:0000313" key="16">
    <source>
        <dbReference type="EMBL" id="MDQ0290180.1"/>
    </source>
</evidence>
<keyword evidence="8 12" id="KW-0457">Lysine biosynthesis</keyword>
<dbReference type="Pfam" id="PF00701">
    <property type="entry name" value="DHDPS"/>
    <property type="match status" value="1"/>
</dbReference>
<dbReference type="InterPro" id="IPR005263">
    <property type="entry name" value="DapA"/>
</dbReference>
<comment type="function">
    <text evidence="1 12">Catalyzes the condensation of (S)-aspartate-beta-semialdehyde [(S)-ASA] and pyruvate to 4-hydroxy-tetrahydrodipicolinate (HTPA).</text>
</comment>
<evidence type="ECO:0000256" key="10">
    <source>
        <dbReference type="ARBA" id="ARBA00023270"/>
    </source>
</evidence>
<feature type="binding site" evidence="12 15">
    <location>
        <position position="201"/>
    </location>
    <ligand>
        <name>pyruvate</name>
        <dbReference type="ChEBI" id="CHEBI:15361"/>
    </ligand>
</feature>
<evidence type="ECO:0000256" key="6">
    <source>
        <dbReference type="ARBA" id="ARBA00022605"/>
    </source>
</evidence>
<evidence type="ECO:0000313" key="17">
    <source>
        <dbReference type="Proteomes" id="UP001238163"/>
    </source>
</evidence>
<reference evidence="16" key="1">
    <citation type="submission" date="2023-07" db="EMBL/GenBank/DDBJ databases">
        <title>Genomic Encyclopedia of Type Strains, Phase IV (KMG-IV): sequencing the most valuable type-strain genomes for metagenomic binning, comparative biology and taxonomic classification.</title>
        <authorList>
            <person name="Goeker M."/>
        </authorList>
    </citation>
    <scope>NUCLEOTIDE SEQUENCE</scope>
    <source>
        <strain evidence="16">DSM 24202</strain>
    </source>
</reference>
<feature type="site" description="Part of a proton relay during catalysis" evidence="12">
    <location>
        <position position="107"/>
    </location>
</feature>
<evidence type="ECO:0000256" key="3">
    <source>
        <dbReference type="ARBA" id="ARBA00007592"/>
    </source>
</evidence>
<evidence type="ECO:0000256" key="12">
    <source>
        <dbReference type="HAMAP-Rule" id="MF_00418"/>
    </source>
</evidence>
<dbReference type="EMBL" id="JAUSVL010000001">
    <property type="protein sequence ID" value="MDQ0290180.1"/>
    <property type="molecule type" value="Genomic_DNA"/>
</dbReference>
<dbReference type="PIRSF" id="PIRSF001365">
    <property type="entry name" value="DHDPS"/>
    <property type="match status" value="1"/>
</dbReference>
<dbReference type="InterPro" id="IPR020624">
    <property type="entry name" value="Schiff_base-form_aldolases_CS"/>
</dbReference>
<dbReference type="Gene3D" id="3.20.20.70">
    <property type="entry name" value="Aldolase class I"/>
    <property type="match status" value="1"/>
</dbReference>
<protein>
    <recommendedName>
        <fullName evidence="4 12">4-hydroxy-tetrahydrodipicolinate synthase</fullName>
        <shortName evidence="12">HTPA synthase</shortName>
        <ecNumber evidence="4 12">4.3.3.7</ecNumber>
    </recommendedName>
</protein>
<evidence type="ECO:0000256" key="4">
    <source>
        <dbReference type="ARBA" id="ARBA00012086"/>
    </source>
</evidence>
<comment type="catalytic activity">
    <reaction evidence="11 12">
        <text>L-aspartate 4-semialdehyde + pyruvate = (2S,4S)-4-hydroxy-2,3,4,5-tetrahydrodipicolinate + H2O + H(+)</text>
        <dbReference type="Rhea" id="RHEA:34171"/>
        <dbReference type="ChEBI" id="CHEBI:15361"/>
        <dbReference type="ChEBI" id="CHEBI:15377"/>
        <dbReference type="ChEBI" id="CHEBI:15378"/>
        <dbReference type="ChEBI" id="CHEBI:67139"/>
        <dbReference type="ChEBI" id="CHEBI:537519"/>
        <dbReference type="EC" id="4.3.3.7"/>
    </reaction>
</comment>
<organism evidence="16 17">
    <name type="scientific">Oligosphaera ethanolica</name>
    <dbReference type="NCBI Taxonomy" id="760260"/>
    <lineage>
        <taxon>Bacteria</taxon>
        <taxon>Pseudomonadati</taxon>
        <taxon>Lentisphaerota</taxon>
        <taxon>Oligosphaeria</taxon>
        <taxon>Oligosphaerales</taxon>
        <taxon>Oligosphaeraceae</taxon>
        <taxon>Oligosphaera</taxon>
    </lineage>
</organism>
<dbReference type="RefSeq" id="WP_307261595.1">
    <property type="nucleotide sequence ID" value="NZ_JAUSVL010000001.1"/>
</dbReference>
<gene>
    <name evidence="12" type="primary">dapA</name>
    <name evidence="16" type="ORF">J3R75_002287</name>
</gene>
<comment type="subunit">
    <text evidence="12">Homotetramer; dimer of dimers.</text>
</comment>
<dbReference type="NCBIfam" id="TIGR00674">
    <property type="entry name" value="dapA"/>
    <property type="match status" value="1"/>
</dbReference>
<evidence type="ECO:0000256" key="9">
    <source>
        <dbReference type="ARBA" id="ARBA00023239"/>
    </source>
</evidence>
<evidence type="ECO:0000256" key="8">
    <source>
        <dbReference type="ARBA" id="ARBA00023154"/>
    </source>
</evidence>
<comment type="subcellular location">
    <subcellularLocation>
        <location evidence="12">Cytoplasm</location>
    </subcellularLocation>
</comment>
<dbReference type="AlphaFoldDB" id="A0AAE3VGU0"/>
<dbReference type="CDD" id="cd00950">
    <property type="entry name" value="DHDPS"/>
    <property type="match status" value="1"/>
</dbReference>
<dbReference type="InterPro" id="IPR020625">
    <property type="entry name" value="Schiff_base-form_aldolases_AS"/>
</dbReference>
<evidence type="ECO:0000256" key="5">
    <source>
        <dbReference type="ARBA" id="ARBA00022490"/>
    </source>
</evidence>
<dbReference type="GO" id="GO:0008840">
    <property type="term" value="F:4-hydroxy-tetrahydrodipicolinate synthase activity"/>
    <property type="evidence" value="ECO:0007669"/>
    <property type="project" value="UniProtKB-UniRule"/>
</dbReference>
<keyword evidence="17" id="KW-1185">Reference proteome</keyword>
<feature type="binding site" evidence="12 15">
    <location>
        <position position="45"/>
    </location>
    <ligand>
        <name>pyruvate</name>
        <dbReference type="ChEBI" id="CHEBI:15361"/>
    </ligand>
</feature>
<dbReference type="PRINTS" id="PR00146">
    <property type="entry name" value="DHPICSNTHASE"/>
</dbReference>
<dbReference type="GO" id="GO:0019877">
    <property type="term" value="P:diaminopimelate biosynthetic process"/>
    <property type="evidence" value="ECO:0007669"/>
    <property type="project" value="UniProtKB-UniRule"/>
</dbReference>
<dbReference type="SUPFAM" id="SSF51569">
    <property type="entry name" value="Aldolase"/>
    <property type="match status" value="1"/>
</dbReference>
<keyword evidence="5 12" id="KW-0963">Cytoplasm</keyword>